<dbReference type="Proteomes" id="UP000015241">
    <property type="component" value="Unassembled WGS sequence"/>
</dbReference>
<protein>
    <recommendedName>
        <fullName evidence="4">HAT C-terminal dimerisation domain-containing protein</fullName>
    </recommendedName>
</protein>
<sequence length="545" mass="61021">MSIVRQSDAGSNVILWLRLDCRYDAPAHKLQFRMRSKLKDGTSNFRAATTLCNRRRGKGTPAQSPLPEYTEARHRAIIAVHVSACKRLFHSVEDPEYLEELRLVSRNPDIKVPSQETVQDGVKRLYVGLAPLLTAYFEILLLFFNKQYKRKRVVVAVAPSGSATSQAPTATAPIDPVEEELQVILGGIETETEAVEHVMASGGSGHAEHDEVAVKTIREKAIHDMELRGVTFTAVEAAVVIKVLPKHAALAVKTHDSGHIHDTFERLVAEYPANDDFGKYHMLSPRNATHWGSDHALLTSYHALCDTVNWLLALPLGLANFKLSSEEWSLSTNLRDMLDPIKEVAKSFQTGSVPLIMNVIPAYDQLQQDFKVMEDDTMLPSICRVAAHAAFLMTQKYYSRLDECEAYFVVITMCPDRKLQWFVDNGWELDDVIRIRQTVVALFEEKFKPRTPEPPMSVPTLLPRRSVPGVGANRWRRERTMQSISASPMATPLDSIEIYLSTAPQLLPPNTTILQYWDHEHAVTLCLAAMGLAYTSAPGMSNNHT</sequence>
<dbReference type="EMBL" id="KE504187">
    <property type="protein sequence ID" value="EPS96574.1"/>
    <property type="molecule type" value="Genomic_DNA"/>
</dbReference>
<dbReference type="SUPFAM" id="SSF53098">
    <property type="entry name" value="Ribonuclease H-like"/>
    <property type="match status" value="1"/>
</dbReference>
<keyword evidence="1" id="KW-0472">Membrane</keyword>
<proteinExistence type="predicted"/>
<reference evidence="2 3" key="1">
    <citation type="journal article" date="2012" name="Science">
        <title>The Paleozoic origin of enzymatic lignin decomposition reconstructed from 31 fungal genomes.</title>
        <authorList>
            <person name="Floudas D."/>
            <person name="Binder M."/>
            <person name="Riley R."/>
            <person name="Barry K."/>
            <person name="Blanchette R.A."/>
            <person name="Henrissat B."/>
            <person name="Martinez A.T."/>
            <person name="Otillar R."/>
            <person name="Spatafora J.W."/>
            <person name="Yadav J.S."/>
            <person name="Aerts A."/>
            <person name="Benoit I."/>
            <person name="Boyd A."/>
            <person name="Carlson A."/>
            <person name="Copeland A."/>
            <person name="Coutinho P.M."/>
            <person name="de Vries R.P."/>
            <person name="Ferreira P."/>
            <person name="Findley K."/>
            <person name="Foster B."/>
            <person name="Gaskell J."/>
            <person name="Glotzer D."/>
            <person name="Gorecki P."/>
            <person name="Heitman J."/>
            <person name="Hesse C."/>
            <person name="Hori C."/>
            <person name="Igarashi K."/>
            <person name="Jurgens J.A."/>
            <person name="Kallen N."/>
            <person name="Kersten P."/>
            <person name="Kohler A."/>
            <person name="Kuees U."/>
            <person name="Kumar T.K.A."/>
            <person name="Kuo A."/>
            <person name="LaButti K."/>
            <person name="Larrondo L.F."/>
            <person name="Lindquist E."/>
            <person name="Ling A."/>
            <person name="Lombard V."/>
            <person name="Lucas S."/>
            <person name="Lundell T."/>
            <person name="Martin R."/>
            <person name="McLaughlin D.J."/>
            <person name="Morgenstern I."/>
            <person name="Morin E."/>
            <person name="Murat C."/>
            <person name="Nagy L.G."/>
            <person name="Nolan M."/>
            <person name="Ohm R.A."/>
            <person name="Patyshakuliyeva A."/>
            <person name="Rokas A."/>
            <person name="Ruiz-Duenas F.J."/>
            <person name="Sabat G."/>
            <person name="Salamov A."/>
            <person name="Samejima M."/>
            <person name="Schmutz J."/>
            <person name="Slot J.C."/>
            <person name="St John F."/>
            <person name="Stenlid J."/>
            <person name="Sun H."/>
            <person name="Sun S."/>
            <person name="Syed K."/>
            <person name="Tsang A."/>
            <person name="Wiebenga A."/>
            <person name="Young D."/>
            <person name="Pisabarro A."/>
            <person name="Eastwood D.C."/>
            <person name="Martin F."/>
            <person name="Cullen D."/>
            <person name="Grigoriev I.V."/>
            <person name="Hibbett D.S."/>
        </authorList>
    </citation>
    <scope>NUCLEOTIDE SEQUENCE</scope>
    <source>
        <strain evidence="3">FP-58527</strain>
    </source>
</reference>
<dbReference type="HOGENOM" id="CLU_499690_0_0_1"/>
<dbReference type="eggNOG" id="ENOG502SNUQ">
    <property type="taxonomic scope" value="Eukaryota"/>
</dbReference>
<feature type="transmembrane region" description="Helical" evidence="1">
    <location>
        <begin position="125"/>
        <end position="144"/>
    </location>
</feature>
<keyword evidence="3" id="KW-1185">Reference proteome</keyword>
<dbReference type="OrthoDB" id="2753095at2759"/>
<evidence type="ECO:0000256" key="1">
    <source>
        <dbReference type="SAM" id="Phobius"/>
    </source>
</evidence>
<dbReference type="InParanoid" id="S8FDM2"/>
<accession>S8FDM2</accession>
<evidence type="ECO:0008006" key="4">
    <source>
        <dbReference type="Google" id="ProtNLM"/>
    </source>
</evidence>
<organism evidence="2 3">
    <name type="scientific">Fomitopsis schrenkii</name>
    <name type="common">Brown rot fungus</name>
    <dbReference type="NCBI Taxonomy" id="2126942"/>
    <lineage>
        <taxon>Eukaryota</taxon>
        <taxon>Fungi</taxon>
        <taxon>Dikarya</taxon>
        <taxon>Basidiomycota</taxon>
        <taxon>Agaricomycotina</taxon>
        <taxon>Agaricomycetes</taxon>
        <taxon>Polyporales</taxon>
        <taxon>Fomitopsis</taxon>
    </lineage>
</organism>
<gene>
    <name evidence="2" type="ORF">FOMPIDRAFT_1053209</name>
</gene>
<dbReference type="AlphaFoldDB" id="S8FDM2"/>
<name>S8FDM2_FOMSC</name>
<evidence type="ECO:0000313" key="3">
    <source>
        <dbReference type="Proteomes" id="UP000015241"/>
    </source>
</evidence>
<dbReference type="InterPro" id="IPR012337">
    <property type="entry name" value="RNaseH-like_sf"/>
</dbReference>
<keyword evidence="1" id="KW-0812">Transmembrane</keyword>
<keyword evidence="1" id="KW-1133">Transmembrane helix</keyword>
<evidence type="ECO:0000313" key="2">
    <source>
        <dbReference type="EMBL" id="EPS96574.1"/>
    </source>
</evidence>